<name>A0A3B9H3R4_9PROT</name>
<evidence type="ECO:0000313" key="3">
    <source>
        <dbReference type="Proteomes" id="UP000259610"/>
    </source>
</evidence>
<dbReference type="EMBL" id="DMAN01000388">
    <property type="protein sequence ID" value="HAE28914.1"/>
    <property type="molecule type" value="Genomic_DNA"/>
</dbReference>
<keyword evidence="1" id="KW-0472">Membrane</keyword>
<gene>
    <name evidence="2" type="ORF">DCG58_17275</name>
</gene>
<dbReference type="Proteomes" id="UP000259610">
    <property type="component" value="Unassembled WGS sequence"/>
</dbReference>
<feature type="non-terminal residue" evidence="2">
    <location>
        <position position="100"/>
    </location>
</feature>
<proteinExistence type="predicted"/>
<protein>
    <submittedName>
        <fullName evidence="2">Uncharacterized protein</fullName>
    </submittedName>
</protein>
<reference evidence="2 3" key="1">
    <citation type="journal article" date="2018" name="Nat. Biotechnol.">
        <title>A standardized bacterial taxonomy based on genome phylogeny substantially revises the tree of life.</title>
        <authorList>
            <person name="Parks D.H."/>
            <person name="Chuvochina M."/>
            <person name="Waite D.W."/>
            <person name="Rinke C."/>
            <person name="Skarshewski A."/>
            <person name="Chaumeil P.A."/>
            <person name="Hugenholtz P."/>
        </authorList>
    </citation>
    <scope>NUCLEOTIDE SEQUENCE [LARGE SCALE GENOMIC DNA]</scope>
    <source>
        <strain evidence="2">UBA8733</strain>
    </source>
</reference>
<comment type="caution">
    <text evidence="2">The sequence shown here is derived from an EMBL/GenBank/DDBJ whole genome shotgun (WGS) entry which is preliminary data.</text>
</comment>
<organism evidence="2 3">
    <name type="scientific">Hyphomonas adhaerens</name>
    <dbReference type="NCBI Taxonomy" id="81029"/>
    <lineage>
        <taxon>Bacteria</taxon>
        <taxon>Pseudomonadati</taxon>
        <taxon>Pseudomonadota</taxon>
        <taxon>Alphaproteobacteria</taxon>
        <taxon>Hyphomonadales</taxon>
        <taxon>Hyphomonadaceae</taxon>
        <taxon>Hyphomonas</taxon>
    </lineage>
</organism>
<keyword evidence="1" id="KW-1133">Transmembrane helix</keyword>
<keyword evidence="1" id="KW-0812">Transmembrane</keyword>
<accession>A0A3B9H3R4</accession>
<dbReference type="AlphaFoldDB" id="A0A3B9H3R4"/>
<evidence type="ECO:0000256" key="1">
    <source>
        <dbReference type="SAM" id="Phobius"/>
    </source>
</evidence>
<evidence type="ECO:0000313" key="2">
    <source>
        <dbReference type="EMBL" id="HAE28914.1"/>
    </source>
</evidence>
<feature type="transmembrane region" description="Helical" evidence="1">
    <location>
        <begin position="12"/>
        <end position="30"/>
    </location>
</feature>
<sequence>MGNQRLSAESGFVIPYVLGVILVVSLLVLWSANSLRDTQDVFIQLSETNRNSQSLDAAETKFLQVFLGATMIRQGLDVSGRPVDETALALGDPGLPPQKW</sequence>